<name>A0A481ZC31_9VIRU</name>
<organism evidence="1">
    <name type="scientific">Pithovirus LCPAC404</name>
    <dbReference type="NCBI Taxonomy" id="2506597"/>
    <lineage>
        <taxon>Viruses</taxon>
        <taxon>Pithoviruses</taxon>
    </lineage>
</organism>
<reference evidence="1" key="1">
    <citation type="journal article" date="2019" name="MBio">
        <title>Virus Genomes from Deep Sea Sediments Expand the Ocean Megavirome and Support Independent Origins of Viral Gigantism.</title>
        <authorList>
            <person name="Backstrom D."/>
            <person name="Yutin N."/>
            <person name="Jorgensen S.L."/>
            <person name="Dharamshi J."/>
            <person name="Homa F."/>
            <person name="Zaremba-Niedwiedzka K."/>
            <person name="Spang A."/>
            <person name="Wolf Y.I."/>
            <person name="Koonin E.V."/>
            <person name="Ettema T.J."/>
        </authorList>
    </citation>
    <scope>NUCLEOTIDE SEQUENCE</scope>
</reference>
<accession>A0A481ZC31</accession>
<gene>
    <name evidence="1" type="ORF">LCPAC404_01780</name>
</gene>
<dbReference type="EMBL" id="MK500596">
    <property type="protein sequence ID" value="QBK93474.1"/>
    <property type="molecule type" value="Genomic_DNA"/>
</dbReference>
<protein>
    <submittedName>
        <fullName evidence="1">Ankyrin repeat protein</fullName>
    </submittedName>
</protein>
<dbReference type="SUPFAM" id="SSF48403">
    <property type="entry name" value="Ankyrin repeat"/>
    <property type="match status" value="1"/>
</dbReference>
<dbReference type="PANTHER" id="PTHR46586:SF3">
    <property type="entry name" value="ANKYRIN REPEAT-CONTAINING PROTEIN"/>
    <property type="match status" value="1"/>
</dbReference>
<sequence length="225" mass="26373">METLRKHLSRDTSLYVLEFLINGKADDYISFTLDDIKALKNKITRWGSCLEHAIKIGDMEIIHYVEKYLLDAFLWKDCMKDAADVNNLDLVKYCESRAIMLTKKKKLDSKEWLFCVWHAASRGHLDIVEYAWSRGAKCSAICMYEASWGGYLDVVKYAESVGAINFGECIEVASERGHLNVIKRFWKKCNNMDLREQCRHNAESRDYEEMLEYIELHYYGHYSSF</sequence>
<dbReference type="InterPro" id="IPR036770">
    <property type="entry name" value="Ankyrin_rpt-contain_sf"/>
</dbReference>
<proteinExistence type="predicted"/>
<dbReference type="InterPro" id="IPR052050">
    <property type="entry name" value="SecEffector_AnkRepeat"/>
</dbReference>
<dbReference type="PANTHER" id="PTHR46586">
    <property type="entry name" value="ANKYRIN REPEAT-CONTAINING PROTEIN"/>
    <property type="match status" value="1"/>
</dbReference>
<evidence type="ECO:0000313" key="1">
    <source>
        <dbReference type="EMBL" id="QBK93474.1"/>
    </source>
</evidence>
<dbReference type="Gene3D" id="1.25.40.20">
    <property type="entry name" value="Ankyrin repeat-containing domain"/>
    <property type="match status" value="1"/>
</dbReference>